<protein>
    <recommendedName>
        <fullName evidence="1">GIY-YIG domain-containing protein</fullName>
    </recommendedName>
</protein>
<feature type="domain" description="GIY-YIG" evidence="1">
    <location>
        <begin position="78"/>
        <end position="150"/>
    </location>
</feature>
<evidence type="ECO:0000313" key="2">
    <source>
        <dbReference type="EMBL" id="KKN71372.1"/>
    </source>
</evidence>
<accession>A0A0F9T8T8</accession>
<comment type="caution">
    <text evidence="2">The sequence shown here is derived from an EMBL/GenBank/DDBJ whole genome shotgun (WGS) entry which is preliminary data.</text>
</comment>
<sequence>MQKRCRKCKRVKSITEFEYFSSRFCNKCEVVKPLRVKKFIEKTRKARRKKIIEPLDEQGSKWKTFKSAEQFKKSMPMAAGCYIIYSHNKISYIGSTINLRTRINMHIKITDMDKRYFVKVRLSEKYGDWAMREIRLLRRLKPKDNTKIYES</sequence>
<dbReference type="EMBL" id="LAZR01000384">
    <property type="protein sequence ID" value="KKN71372.1"/>
    <property type="molecule type" value="Genomic_DNA"/>
</dbReference>
<organism evidence="2">
    <name type="scientific">marine sediment metagenome</name>
    <dbReference type="NCBI Taxonomy" id="412755"/>
    <lineage>
        <taxon>unclassified sequences</taxon>
        <taxon>metagenomes</taxon>
        <taxon>ecological metagenomes</taxon>
    </lineage>
</organism>
<evidence type="ECO:0000259" key="1">
    <source>
        <dbReference type="SMART" id="SM00465"/>
    </source>
</evidence>
<dbReference type="SUPFAM" id="SSF82771">
    <property type="entry name" value="GIY-YIG endonuclease"/>
    <property type="match status" value="1"/>
</dbReference>
<gene>
    <name evidence="2" type="ORF">LCGC14_0420940</name>
</gene>
<name>A0A0F9T8T8_9ZZZZ</name>
<dbReference type="SMART" id="SM00465">
    <property type="entry name" value="GIYc"/>
    <property type="match status" value="1"/>
</dbReference>
<dbReference type="Gene3D" id="3.40.1440.10">
    <property type="entry name" value="GIY-YIG endonuclease"/>
    <property type="match status" value="1"/>
</dbReference>
<proteinExistence type="predicted"/>
<dbReference type="AlphaFoldDB" id="A0A0F9T8T8"/>
<dbReference type="InterPro" id="IPR000305">
    <property type="entry name" value="GIY-YIG_endonuc"/>
</dbReference>
<dbReference type="Pfam" id="PF01541">
    <property type="entry name" value="GIY-YIG"/>
    <property type="match status" value="1"/>
</dbReference>
<reference evidence="2" key="1">
    <citation type="journal article" date="2015" name="Nature">
        <title>Complex archaea that bridge the gap between prokaryotes and eukaryotes.</title>
        <authorList>
            <person name="Spang A."/>
            <person name="Saw J.H."/>
            <person name="Jorgensen S.L."/>
            <person name="Zaremba-Niedzwiedzka K."/>
            <person name="Martijn J."/>
            <person name="Lind A.E."/>
            <person name="van Eijk R."/>
            <person name="Schleper C."/>
            <person name="Guy L."/>
            <person name="Ettema T.J."/>
        </authorList>
    </citation>
    <scope>NUCLEOTIDE SEQUENCE</scope>
</reference>
<dbReference type="InterPro" id="IPR035901">
    <property type="entry name" value="GIY-YIG_endonuc_sf"/>
</dbReference>